<accession>A0A8S8ZSU9</accession>
<feature type="compositionally biased region" description="Basic and acidic residues" evidence="1">
    <location>
        <begin position="87"/>
        <end position="103"/>
    </location>
</feature>
<sequence length="881" mass="98136">MMTSSRPRGDVGSSFASRRGHDRLSISDPSRHVTETIGTMYTIDDDDSGPEDGRRASRPLSFIATQGDHLERLASLAEEPSEENSGDELRLVRTTSDKSKAALHDTTGGKGVNDGFIGGHALKKSNTFPERRPSDTSSSSERPTSPLSPARSIRDLQADGSASQFPMTNIDDANDIAQELSNLQALRRLSMDVGGFNDPDLLPFSNMGLVQSGPPTGEDDEADPSRLLWVPARVHPELEPTAFKDFLENRVQAIKRRSSDSMLSVDLNRSDSTGGGGLRRKKSMLSRQIKPTSEGIDYVDGSERLQRQRSRHGDGNPEPSLGELVDDPTKAVKKLALETHQEVDEDDVPILPAPSMGLRRSTKTTYRKSGSVRGNKTSFSKRISGRQSSEHEDDMPPVPTMDEASSQGLKRVQSEPVLADLYSQPEKSVRRRQNFNRETPGSSEEITVRRSLEDTPSGALQDEPKPISPPAPAPAEVLPVKKAPSIPPPTAAPPPVPAIVETPPTETKEQTSKPLPDKASTKKAEEPSTRSEKRPSLESTQPTPQVNGKSQAKPSAPIVATPPAPAVEEKKVEEKKTDKKAKEKEEVETPTKSSGWKWFKSDEKDKKKREKEKEREKEEQARKAKAKGGDKSHDTTRLDVLQNSIEGASKGRESLVLDRESIDSGKNEEKKKETKKEKEGFFGGLFGGKKKADKEPTKKKEQRPLTPEPPRRKLVPDVDYSWTRFPIIEERAIYRMAHIKLANPRRPLHSQVLLSNFMYSYLAKVQAMHPQLNVPTSPQQRRLEEERKRREAEQKAAQQRAMEQLALEQQMAAMSGQTDFNFEYHRSGNGYGEASGGGTQYVDDAQIYEYEQQRNESRARHEKQQEEYRNKGKEDEEGDMW</sequence>
<feature type="region of interest" description="Disordered" evidence="1">
    <location>
        <begin position="773"/>
        <end position="797"/>
    </location>
</feature>
<feature type="compositionally biased region" description="Basic and acidic residues" evidence="1">
    <location>
        <begin position="599"/>
        <end position="637"/>
    </location>
</feature>
<dbReference type="InterPro" id="IPR013941">
    <property type="entry name" value="ZDS1_C"/>
</dbReference>
<dbReference type="Proteomes" id="UP000433876">
    <property type="component" value="Unassembled WGS sequence"/>
</dbReference>
<feature type="compositionally biased region" description="Low complexity" evidence="1">
    <location>
        <begin position="135"/>
        <end position="149"/>
    </location>
</feature>
<feature type="compositionally biased region" description="Low complexity" evidence="1">
    <location>
        <begin position="474"/>
        <end position="484"/>
    </location>
</feature>
<dbReference type="EMBL" id="NMPR01000030">
    <property type="protein sequence ID" value="KAA8633907.1"/>
    <property type="molecule type" value="Genomic_DNA"/>
</dbReference>
<evidence type="ECO:0000313" key="3">
    <source>
        <dbReference type="EMBL" id="KAA8633907.1"/>
    </source>
</evidence>
<organism evidence="3 4">
    <name type="scientific">Sordaria macrospora</name>
    <dbReference type="NCBI Taxonomy" id="5147"/>
    <lineage>
        <taxon>Eukaryota</taxon>
        <taxon>Fungi</taxon>
        <taxon>Dikarya</taxon>
        <taxon>Ascomycota</taxon>
        <taxon>Pezizomycotina</taxon>
        <taxon>Sordariomycetes</taxon>
        <taxon>Sordariomycetidae</taxon>
        <taxon>Sordariales</taxon>
        <taxon>Sordariaceae</taxon>
        <taxon>Sordaria</taxon>
    </lineage>
</organism>
<protein>
    <recommendedName>
        <fullName evidence="2">Protein Zds1 C-terminal domain-containing protein</fullName>
    </recommendedName>
</protein>
<feature type="domain" description="Protein Zds1 C-terminal" evidence="2">
    <location>
        <begin position="714"/>
        <end position="766"/>
    </location>
</feature>
<feature type="compositionally biased region" description="Polar residues" evidence="1">
    <location>
        <begin position="436"/>
        <end position="445"/>
    </location>
</feature>
<dbReference type="InterPro" id="IPR040206">
    <property type="entry name" value="Zds1/2"/>
</dbReference>
<dbReference type="GO" id="GO:0010971">
    <property type="term" value="P:positive regulation of G2/M transition of mitotic cell cycle"/>
    <property type="evidence" value="ECO:0007669"/>
    <property type="project" value="TreeGrafter"/>
</dbReference>
<gene>
    <name evidence="3" type="ORF">SMACR_00680</name>
</gene>
<name>A0A8S8ZSU9_SORMA</name>
<feature type="compositionally biased region" description="Basic and acidic residues" evidence="1">
    <location>
        <begin position="506"/>
        <end position="536"/>
    </location>
</feature>
<feature type="compositionally biased region" description="Pro residues" evidence="1">
    <location>
        <begin position="485"/>
        <end position="497"/>
    </location>
</feature>
<feature type="region of interest" description="Disordered" evidence="1">
    <location>
        <begin position="257"/>
        <end position="712"/>
    </location>
</feature>
<evidence type="ECO:0000313" key="4">
    <source>
        <dbReference type="Proteomes" id="UP000433876"/>
    </source>
</evidence>
<feature type="region of interest" description="Disordered" evidence="1">
    <location>
        <begin position="1"/>
        <end position="170"/>
    </location>
</feature>
<feature type="compositionally biased region" description="Basic and acidic residues" evidence="1">
    <location>
        <begin position="781"/>
        <end position="794"/>
    </location>
</feature>
<evidence type="ECO:0000256" key="1">
    <source>
        <dbReference type="SAM" id="MobiDB-lite"/>
    </source>
</evidence>
<dbReference type="SMART" id="SM01327">
    <property type="entry name" value="Zds_C"/>
    <property type="match status" value="1"/>
</dbReference>
<dbReference type="GO" id="GO:0005737">
    <property type="term" value="C:cytoplasm"/>
    <property type="evidence" value="ECO:0007669"/>
    <property type="project" value="TreeGrafter"/>
</dbReference>
<feature type="region of interest" description="Disordered" evidence="1">
    <location>
        <begin position="825"/>
        <end position="881"/>
    </location>
</feature>
<feature type="compositionally biased region" description="Basic and acidic residues" evidence="1">
    <location>
        <begin position="649"/>
        <end position="680"/>
    </location>
</feature>
<proteinExistence type="predicted"/>
<feature type="compositionally biased region" description="Gly residues" evidence="1">
    <location>
        <begin position="108"/>
        <end position="118"/>
    </location>
</feature>
<feature type="compositionally biased region" description="Basic and acidic residues" evidence="1">
    <location>
        <begin position="851"/>
        <end position="874"/>
    </location>
</feature>
<dbReference type="PANTHER" id="PTHR28089">
    <property type="entry name" value="PROTEIN ZDS1-RELATED"/>
    <property type="match status" value="1"/>
</dbReference>
<evidence type="ECO:0000259" key="2">
    <source>
        <dbReference type="SMART" id="SM01327"/>
    </source>
</evidence>
<feature type="compositionally biased region" description="Basic and acidic residues" evidence="1">
    <location>
        <begin position="22"/>
        <end position="34"/>
    </location>
</feature>
<dbReference type="PANTHER" id="PTHR28089:SF1">
    <property type="entry name" value="PROTEIN ZDS1-RELATED"/>
    <property type="match status" value="1"/>
</dbReference>
<feature type="compositionally biased region" description="Gly residues" evidence="1">
    <location>
        <begin position="829"/>
        <end position="839"/>
    </location>
</feature>
<dbReference type="GO" id="GO:0030010">
    <property type="term" value="P:establishment of cell polarity"/>
    <property type="evidence" value="ECO:0007669"/>
    <property type="project" value="TreeGrafter"/>
</dbReference>
<reference evidence="3 4" key="1">
    <citation type="submission" date="2017-07" db="EMBL/GenBank/DDBJ databases">
        <title>Genome sequence of the Sordaria macrospora wild type strain R19027.</title>
        <authorList>
            <person name="Nowrousian M."/>
            <person name="Teichert I."/>
            <person name="Kueck U."/>
        </authorList>
    </citation>
    <scope>NUCLEOTIDE SEQUENCE [LARGE SCALE GENOMIC DNA]</scope>
    <source>
        <strain evidence="3 4">R19027</strain>
        <tissue evidence="3">Mycelium</tissue>
    </source>
</reference>
<feature type="compositionally biased region" description="Basic and acidic residues" evidence="1">
    <location>
        <begin position="327"/>
        <end position="342"/>
    </location>
</feature>
<feature type="compositionally biased region" description="Basic and acidic residues" evidence="1">
    <location>
        <begin position="301"/>
        <end position="315"/>
    </location>
</feature>
<dbReference type="Pfam" id="PF08632">
    <property type="entry name" value="Zds_C"/>
    <property type="match status" value="1"/>
</dbReference>
<dbReference type="AlphaFoldDB" id="A0A8S8ZSU9"/>
<feature type="compositionally biased region" description="Polar residues" evidence="1">
    <location>
        <begin position="367"/>
        <end position="387"/>
    </location>
</feature>
<feature type="compositionally biased region" description="Polar residues" evidence="1">
    <location>
        <begin position="537"/>
        <end position="553"/>
    </location>
</feature>
<dbReference type="VEuPathDB" id="FungiDB:SMAC_00680"/>
<comment type="caution">
    <text evidence="3">The sequence shown here is derived from an EMBL/GenBank/DDBJ whole genome shotgun (WGS) entry which is preliminary data.</text>
</comment>
<feature type="compositionally biased region" description="Basic and acidic residues" evidence="1">
    <location>
        <begin position="567"/>
        <end position="589"/>
    </location>
</feature>
<feature type="compositionally biased region" description="Basic and acidic residues" evidence="1">
    <location>
        <begin position="690"/>
        <end position="712"/>
    </location>
</feature>